<dbReference type="GO" id="GO:0004674">
    <property type="term" value="F:protein serine/threonine kinase activity"/>
    <property type="evidence" value="ECO:0007669"/>
    <property type="project" value="UniProtKB-KW"/>
</dbReference>
<dbReference type="InterPro" id="IPR017441">
    <property type="entry name" value="Protein_kinase_ATP_BS"/>
</dbReference>
<protein>
    <recommendedName>
        <fullName evidence="4">non-specific serine/threonine protein kinase</fullName>
        <ecNumber evidence="4">2.7.11.1</ecNumber>
    </recommendedName>
</protein>
<proteinExistence type="inferred from homology"/>
<dbReference type="PROSITE" id="PS50011">
    <property type="entry name" value="PROTEIN_KINASE_DOM"/>
    <property type="match status" value="1"/>
</dbReference>
<dbReference type="InterPro" id="IPR000719">
    <property type="entry name" value="Prot_kinase_dom"/>
</dbReference>
<evidence type="ECO:0000256" key="8">
    <source>
        <dbReference type="ARBA" id="ARBA00022679"/>
    </source>
</evidence>
<dbReference type="GO" id="GO:0046872">
    <property type="term" value="F:metal ion binding"/>
    <property type="evidence" value="ECO:0007669"/>
    <property type="project" value="UniProtKB-KW"/>
</dbReference>
<comment type="similarity">
    <text evidence="3">Belongs to the protein kinase superfamily. STE Ser/Thr protein kinase family. STE20 subfamily.</text>
</comment>
<evidence type="ECO:0000256" key="14">
    <source>
        <dbReference type="ARBA" id="ARBA00047899"/>
    </source>
</evidence>
<evidence type="ECO:0000256" key="1">
    <source>
        <dbReference type="ARBA" id="ARBA00001946"/>
    </source>
</evidence>
<dbReference type="Gene3D" id="1.10.510.10">
    <property type="entry name" value="Transferase(Phosphotransferase) domain 1"/>
    <property type="match status" value="1"/>
</dbReference>
<dbReference type="EC" id="2.7.11.1" evidence="4"/>
<evidence type="ECO:0000256" key="2">
    <source>
        <dbReference type="ARBA" id="ARBA00004496"/>
    </source>
</evidence>
<dbReference type="OMA" id="MWDANQN"/>
<evidence type="ECO:0000256" key="3">
    <source>
        <dbReference type="ARBA" id="ARBA00008874"/>
    </source>
</evidence>
<feature type="binding site" evidence="16">
    <location>
        <position position="36"/>
    </location>
    <ligand>
        <name>ATP</name>
        <dbReference type="ChEBI" id="CHEBI:30616"/>
    </ligand>
</feature>
<dbReference type="InterPro" id="IPR050629">
    <property type="entry name" value="STE20/SPS1-PAK"/>
</dbReference>
<comment type="subcellular location">
    <subcellularLocation>
        <location evidence="2">Cytoplasm</location>
    </subcellularLocation>
</comment>
<comment type="catalytic activity">
    <reaction evidence="15">
        <text>L-seryl-[protein] + ATP = O-phospho-L-seryl-[protein] + ADP + H(+)</text>
        <dbReference type="Rhea" id="RHEA:17989"/>
        <dbReference type="Rhea" id="RHEA-COMP:9863"/>
        <dbReference type="Rhea" id="RHEA-COMP:11604"/>
        <dbReference type="ChEBI" id="CHEBI:15378"/>
        <dbReference type="ChEBI" id="CHEBI:29999"/>
        <dbReference type="ChEBI" id="CHEBI:30616"/>
        <dbReference type="ChEBI" id="CHEBI:83421"/>
        <dbReference type="ChEBI" id="CHEBI:456216"/>
        <dbReference type="EC" id="2.7.11.1"/>
    </reaction>
</comment>
<keyword evidence="6" id="KW-0723">Serine/threonine-protein kinase</keyword>
<dbReference type="FunFam" id="1.10.510.10:FF:000411">
    <property type="entry name" value="Probable Ste20-like kinase Don3"/>
    <property type="match status" value="1"/>
</dbReference>
<sequence length="499" mass="54314">MQDADNYQVLEELGSGSFGVVYKAIEKSTGDIVAIKHIDLEGSDDDIREIQQEIALLSTCASPFVTQYKTSFVRGVKLWIVMEYLGGGSCLDLMKPGPFSEAHTAVICRELLLGLDYLHQSGKIHRDIKAANVLLSQSGKVKIADFGVAAQLTNIKSQRMTFVGTPYWMAPEVIQEMGYDFKADIWSLGITAMELAKGEPPHAETHPMKVLFHIPKAPAPRLEGEYTKEYKDFVASCLIKDPDRRPTAKELLKHKWIQPDTLIPEVQNENTPPLTNGNMGTVSRLTKESLMGRRAYVKAIDGAFQETHAQTGSQQKRDALAKAAQAWAALDRVDPEGEFLLLRNIVDRIQADPKLAAALGVGPSGMPSTPIIPAKNPAPAVLSPTSTSNKSNDPFYSENAHSSPTSPAKHGNGNKLIMAQNNPHLKSHQRRRQSAVSNAGSDHSSSNGSSAGGERSGSGNIDEKKLPGYIKPGMEHTGVLADVLYGRWTEGLAAKWART</sequence>
<keyword evidence="13" id="KW-0460">Magnesium</keyword>
<keyword evidence="11" id="KW-0418">Kinase</keyword>
<accession>R1GC18</accession>
<keyword evidence="8" id="KW-0808">Transferase</keyword>
<dbReference type="SMART" id="SM00220">
    <property type="entry name" value="S_TKc"/>
    <property type="match status" value="1"/>
</dbReference>
<dbReference type="SUPFAM" id="SSF56112">
    <property type="entry name" value="Protein kinase-like (PK-like)"/>
    <property type="match status" value="1"/>
</dbReference>
<evidence type="ECO:0000256" key="16">
    <source>
        <dbReference type="PROSITE-ProRule" id="PRU10141"/>
    </source>
</evidence>
<dbReference type="GO" id="GO:0005524">
    <property type="term" value="F:ATP binding"/>
    <property type="evidence" value="ECO:0007669"/>
    <property type="project" value="UniProtKB-UniRule"/>
</dbReference>
<evidence type="ECO:0000256" key="15">
    <source>
        <dbReference type="ARBA" id="ARBA00048679"/>
    </source>
</evidence>
<evidence type="ECO:0000256" key="10">
    <source>
        <dbReference type="ARBA" id="ARBA00022741"/>
    </source>
</evidence>
<comment type="catalytic activity">
    <reaction evidence="14">
        <text>L-threonyl-[protein] + ATP = O-phospho-L-threonyl-[protein] + ADP + H(+)</text>
        <dbReference type="Rhea" id="RHEA:46608"/>
        <dbReference type="Rhea" id="RHEA-COMP:11060"/>
        <dbReference type="Rhea" id="RHEA-COMP:11605"/>
        <dbReference type="ChEBI" id="CHEBI:15378"/>
        <dbReference type="ChEBI" id="CHEBI:30013"/>
        <dbReference type="ChEBI" id="CHEBI:30616"/>
        <dbReference type="ChEBI" id="CHEBI:61977"/>
        <dbReference type="ChEBI" id="CHEBI:456216"/>
        <dbReference type="EC" id="2.7.11.1"/>
    </reaction>
</comment>
<evidence type="ECO:0000256" key="6">
    <source>
        <dbReference type="ARBA" id="ARBA00022527"/>
    </source>
</evidence>
<comment type="cofactor">
    <cofactor evidence="1">
        <name>Mg(2+)</name>
        <dbReference type="ChEBI" id="CHEBI:18420"/>
    </cofactor>
</comment>
<keyword evidence="9" id="KW-0479">Metal-binding</keyword>
<keyword evidence="10 16" id="KW-0547">Nucleotide-binding</keyword>
<dbReference type="Pfam" id="PF00069">
    <property type="entry name" value="Pkinase"/>
    <property type="match status" value="1"/>
</dbReference>
<keyword evidence="12 16" id="KW-0067">ATP-binding</keyword>
<dbReference type="PROSITE" id="PS00107">
    <property type="entry name" value="PROTEIN_KINASE_ATP"/>
    <property type="match status" value="1"/>
</dbReference>
<evidence type="ECO:0000256" key="12">
    <source>
        <dbReference type="ARBA" id="ARBA00022840"/>
    </source>
</evidence>
<dbReference type="InterPro" id="IPR011009">
    <property type="entry name" value="Kinase-like_dom_sf"/>
</dbReference>
<name>R1GC18_BOTPV</name>
<dbReference type="KEGG" id="npa:UCRNP2_7511"/>
<feature type="domain" description="Protein kinase" evidence="18">
    <location>
        <begin position="7"/>
        <end position="257"/>
    </location>
</feature>
<dbReference type="GO" id="GO:0005737">
    <property type="term" value="C:cytoplasm"/>
    <property type="evidence" value="ECO:0007669"/>
    <property type="project" value="UniProtKB-SubCell"/>
</dbReference>
<dbReference type="AlphaFoldDB" id="R1GC18"/>
<keyword evidence="5" id="KW-0963">Cytoplasm</keyword>
<dbReference type="eggNOG" id="KOG0201">
    <property type="taxonomic scope" value="Eukaryota"/>
</dbReference>
<evidence type="ECO:0000259" key="18">
    <source>
        <dbReference type="PROSITE" id="PS50011"/>
    </source>
</evidence>
<evidence type="ECO:0000256" key="5">
    <source>
        <dbReference type="ARBA" id="ARBA00022490"/>
    </source>
</evidence>
<dbReference type="PANTHER" id="PTHR48012:SF10">
    <property type="entry name" value="FI20177P1"/>
    <property type="match status" value="1"/>
</dbReference>
<feature type="region of interest" description="Disordered" evidence="17">
    <location>
        <begin position="370"/>
        <end position="469"/>
    </location>
</feature>
<evidence type="ECO:0000256" key="17">
    <source>
        <dbReference type="SAM" id="MobiDB-lite"/>
    </source>
</evidence>
<evidence type="ECO:0000256" key="9">
    <source>
        <dbReference type="ARBA" id="ARBA00022723"/>
    </source>
</evidence>
<evidence type="ECO:0000256" key="4">
    <source>
        <dbReference type="ARBA" id="ARBA00012513"/>
    </source>
</evidence>
<gene>
    <name evidence="19" type="ORF">UCRNP2_7511</name>
</gene>
<feature type="compositionally biased region" description="Polar residues" evidence="17">
    <location>
        <begin position="383"/>
        <end position="406"/>
    </location>
</feature>
<feature type="compositionally biased region" description="Low complexity" evidence="17">
    <location>
        <begin position="434"/>
        <end position="449"/>
    </location>
</feature>
<evidence type="ECO:0000256" key="13">
    <source>
        <dbReference type="ARBA" id="ARBA00022842"/>
    </source>
</evidence>
<keyword evidence="7" id="KW-0597">Phosphoprotein</keyword>
<dbReference type="OrthoDB" id="248923at2759"/>
<evidence type="ECO:0000256" key="11">
    <source>
        <dbReference type="ARBA" id="ARBA00022777"/>
    </source>
</evidence>
<dbReference type="Proteomes" id="UP000013521">
    <property type="component" value="Unassembled WGS sequence"/>
</dbReference>
<dbReference type="EMBL" id="KB916548">
    <property type="protein sequence ID" value="EOD45761.1"/>
    <property type="molecule type" value="Genomic_DNA"/>
</dbReference>
<reference evidence="20" key="1">
    <citation type="journal article" date="2013" name="Genome Announc.">
        <title>Draft genome sequence of Neofusicoccum parvum isolate UCR-NP2, a fungal vascular pathogen associated with grapevine cankers.</title>
        <authorList>
            <person name="Blanco-Ulate B."/>
            <person name="Rolshausen P."/>
            <person name="Cantu D."/>
        </authorList>
    </citation>
    <scope>NUCLEOTIDE SEQUENCE [LARGE SCALE GENOMIC DNA]</scope>
    <source>
        <strain evidence="20">UCR-NP2</strain>
    </source>
</reference>
<dbReference type="PANTHER" id="PTHR48012">
    <property type="entry name" value="STERILE20-LIKE KINASE, ISOFORM B-RELATED"/>
    <property type="match status" value="1"/>
</dbReference>
<dbReference type="CDD" id="cd06609">
    <property type="entry name" value="STKc_MST3_like"/>
    <property type="match status" value="1"/>
</dbReference>
<dbReference type="STRING" id="1287680.R1GC18"/>
<evidence type="ECO:0000256" key="7">
    <source>
        <dbReference type="ARBA" id="ARBA00022553"/>
    </source>
</evidence>
<organism evidence="19 20">
    <name type="scientific">Botryosphaeria parva (strain UCR-NP2)</name>
    <name type="common">Grapevine canker fungus</name>
    <name type="synonym">Neofusicoccum parvum</name>
    <dbReference type="NCBI Taxonomy" id="1287680"/>
    <lineage>
        <taxon>Eukaryota</taxon>
        <taxon>Fungi</taxon>
        <taxon>Dikarya</taxon>
        <taxon>Ascomycota</taxon>
        <taxon>Pezizomycotina</taxon>
        <taxon>Dothideomycetes</taxon>
        <taxon>Dothideomycetes incertae sedis</taxon>
        <taxon>Botryosphaeriales</taxon>
        <taxon>Botryosphaeriaceae</taxon>
        <taxon>Neofusicoccum</taxon>
    </lineage>
</organism>
<evidence type="ECO:0000313" key="20">
    <source>
        <dbReference type="Proteomes" id="UP000013521"/>
    </source>
</evidence>
<dbReference type="HOGENOM" id="CLU_000288_2_5_1"/>
<evidence type="ECO:0000313" key="19">
    <source>
        <dbReference type="EMBL" id="EOD45761.1"/>
    </source>
</evidence>